<evidence type="ECO:0000313" key="2">
    <source>
        <dbReference type="Proteomes" id="UP000050511"/>
    </source>
</evidence>
<dbReference type="AlphaFoldDB" id="A0A837PBE0"/>
<protein>
    <submittedName>
        <fullName evidence="1">Uncharacterized protein</fullName>
    </submittedName>
</protein>
<comment type="caution">
    <text evidence="1">The sequence shown here is derived from an EMBL/GenBank/DDBJ whole genome shotgun (WGS) entry which is preliminary data.</text>
</comment>
<dbReference type="Proteomes" id="UP000050511">
    <property type="component" value="Unassembled WGS sequence"/>
</dbReference>
<name>A0A837PBE0_LACPN</name>
<proteinExistence type="predicted"/>
<evidence type="ECO:0000313" key="1">
    <source>
        <dbReference type="EMBL" id="KPN44497.1"/>
    </source>
</evidence>
<reference evidence="1 2" key="1">
    <citation type="submission" date="2015-10" db="EMBL/GenBank/DDBJ databases">
        <title>Resequencing of Lactobacillus plantarum WJL strain genome.</title>
        <authorList>
            <person name="Martino M.E."/>
        </authorList>
    </citation>
    <scope>NUCLEOTIDE SEQUENCE [LARGE SCALE GENOMIC DNA]</scope>
    <source>
        <strain evidence="1 2">WJL</strain>
    </source>
</reference>
<organism evidence="1 2">
    <name type="scientific">Lactiplantibacillus plantarum WJL</name>
    <dbReference type="NCBI Taxonomy" id="1350466"/>
    <lineage>
        <taxon>Bacteria</taxon>
        <taxon>Bacillati</taxon>
        <taxon>Bacillota</taxon>
        <taxon>Bacilli</taxon>
        <taxon>Lactobacillales</taxon>
        <taxon>Lactobacillaceae</taxon>
        <taxon>Lactiplantibacillus</taxon>
    </lineage>
</organism>
<accession>A0A837PBE0</accession>
<gene>
    <name evidence="1" type="ORF">WJL_1576</name>
</gene>
<sequence length="50" mass="5443">MLNERYYCACGDPTIKTIADDVKVKSTKATMLLSDFESRVYGLAGEVAAP</sequence>
<dbReference type="EMBL" id="LKLZ01000003">
    <property type="protein sequence ID" value="KPN44497.1"/>
    <property type="molecule type" value="Genomic_DNA"/>
</dbReference>